<keyword evidence="1" id="KW-0812">Transmembrane</keyword>
<organism evidence="2 3">
    <name type="scientific">Mycetocola zhadangensis</name>
    <dbReference type="NCBI Taxonomy" id="1164595"/>
    <lineage>
        <taxon>Bacteria</taxon>
        <taxon>Bacillati</taxon>
        <taxon>Actinomycetota</taxon>
        <taxon>Actinomycetes</taxon>
        <taxon>Micrococcales</taxon>
        <taxon>Microbacteriaceae</taxon>
        <taxon>Mycetocola</taxon>
    </lineage>
</organism>
<sequence length="196" mass="21108">MPRGDATRSLLFSLFLSATPDLCVLFVDRSTPIIDRSTMDRTAILTLKALIVALIALLLICQVFVIPDVAQQMRERSPQLDYLQLPGILISVGFLFCVQVALLCVWHLLSLVRASSIFSEDSFTFVDVILGAVVVATLLIVGSFITLAVAGATSPTVIILCCLGIALGSGFALLIVVMRGLLRKASQLEQDMAEVV</sequence>
<feature type="transmembrane region" description="Helical" evidence="1">
    <location>
        <begin position="87"/>
        <end position="112"/>
    </location>
</feature>
<keyword evidence="1" id="KW-1133">Transmembrane helix</keyword>
<protein>
    <submittedName>
        <fullName evidence="2">DUF2975 domain-containing protein</fullName>
    </submittedName>
</protein>
<reference evidence="2 3" key="1">
    <citation type="submission" date="2018-10" db="EMBL/GenBank/DDBJ databases">
        <authorList>
            <person name="Li J."/>
        </authorList>
    </citation>
    <scope>NUCLEOTIDE SEQUENCE [LARGE SCALE GENOMIC DNA]</scope>
    <source>
        <strain evidence="2 3">ZD1-4</strain>
    </source>
</reference>
<feature type="transmembrane region" description="Helical" evidence="1">
    <location>
        <begin position="124"/>
        <end position="151"/>
    </location>
</feature>
<dbReference type="InterPro" id="IPR021354">
    <property type="entry name" value="DUF2975"/>
</dbReference>
<evidence type="ECO:0000256" key="1">
    <source>
        <dbReference type="SAM" id="Phobius"/>
    </source>
</evidence>
<evidence type="ECO:0000313" key="3">
    <source>
        <dbReference type="Proteomes" id="UP000282460"/>
    </source>
</evidence>
<dbReference type="OrthoDB" id="3240470at2"/>
<keyword evidence="1" id="KW-0472">Membrane</keyword>
<name>A0A3L7ISN2_9MICO</name>
<dbReference type="AlphaFoldDB" id="A0A3L7ISN2"/>
<dbReference type="Pfam" id="PF11188">
    <property type="entry name" value="DUF2975"/>
    <property type="match status" value="1"/>
</dbReference>
<evidence type="ECO:0000313" key="2">
    <source>
        <dbReference type="EMBL" id="RLQ81155.1"/>
    </source>
</evidence>
<keyword evidence="3" id="KW-1185">Reference proteome</keyword>
<proteinExistence type="predicted"/>
<dbReference type="Proteomes" id="UP000282460">
    <property type="component" value="Unassembled WGS sequence"/>
</dbReference>
<feature type="transmembrane region" description="Helical" evidence="1">
    <location>
        <begin position="157"/>
        <end position="182"/>
    </location>
</feature>
<feature type="transmembrane region" description="Helical" evidence="1">
    <location>
        <begin position="47"/>
        <end position="67"/>
    </location>
</feature>
<accession>A0A3L7ISN2</accession>
<gene>
    <name evidence="2" type="ORF">D9V28_15570</name>
</gene>
<dbReference type="EMBL" id="RCWJ01000005">
    <property type="protein sequence ID" value="RLQ81155.1"/>
    <property type="molecule type" value="Genomic_DNA"/>
</dbReference>
<comment type="caution">
    <text evidence="2">The sequence shown here is derived from an EMBL/GenBank/DDBJ whole genome shotgun (WGS) entry which is preliminary data.</text>
</comment>